<dbReference type="OrthoDB" id="151099at2"/>
<evidence type="ECO:0000259" key="2">
    <source>
        <dbReference type="PROSITE" id="PS50006"/>
    </source>
</evidence>
<dbReference type="Gene3D" id="2.60.200.20">
    <property type="match status" value="1"/>
</dbReference>
<dbReference type="PROSITE" id="PS50006">
    <property type="entry name" value="FHA_DOMAIN"/>
    <property type="match status" value="1"/>
</dbReference>
<dbReference type="AlphaFoldDB" id="A0A4R4P3R4"/>
<evidence type="ECO:0000313" key="4">
    <source>
        <dbReference type="Proteomes" id="UP000295431"/>
    </source>
</evidence>
<proteinExistence type="predicted"/>
<protein>
    <submittedName>
        <fullName evidence="3">FHA domain-containing protein</fullName>
    </submittedName>
</protein>
<dbReference type="InterPro" id="IPR012551">
    <property type="entry name" value="DUF1707_SHOCT-like"/>
</dbReference>
<evidence type="ECO:0000313" key="3">
    <source>
        <dbReference type="EMBL" id="TDC16645.1"/>
    </source>
</evidence>
<dbReference type="InterPro" id="IPR000253">
    <property type="entry name" value="FHA_dom"/>
</dbReference>
<accession>A0A4R4P3R4</accession>
<dbReference type="EMBL" id="SMJW01000046">
    <property type="protein sequence ID" value="TDC16645.1"/>
    <property type="molecule type" value="Genomic_DNA"/>
</dbReference>
<dbReference type="Pfam" id="PF00498">
    <property type="entry name" value="FHA"/>
    <property type="match status" value="1"/>
</dbReference>
<keyword evidence="1" id="KW-0597">Phosphoprotein</keyword>
<dbReference type="Pfam" id="PF08044">
    <property type="entry name" value="DUF1707"/>
    <property type="match status" value="1"/>
</dbReference>
<gene>
    <name evidence="3" type="ORF">E1284_11845</name>
</gene>
<sequence>MDGQPAFPVRASDTERDRALRVLSDRVAEGRMSNDTFERRVDQVLHARSQAELAGIVHDLPPQNRVLDRLTGLVSSVSQVTARIEAAWRAPRLPRFMLPPADLKRIVVGRAPACQFILTDLTVSRFHAEIYRSGETWMITDLGSMNGTRVNGWRLTGPVRLRPGDEVGFGNSRFIAAAP</sequence>
<reference evidence="3 4" key="1">
    <citation type="submission" date="2019-03" db="EMBL/GenBank/DDBJ databases">
        <title>Draft genome sequences of novel Actinobacteria.</title>
        <authorList>
            <person name="Sahin N."/>
            <person name="Ay H."/>
            <person name="Saygin H."/>
        </authorList>
    </citation>
    <scope>NUCLEOTIDE SEQUENCE [LARGE SCALE GENOMIC DNA]</scope>
    <source>
        <strain evidence="3 4">DSM 45347</strain>
    </source>
</reference>
<dbReference type="SUPFAM" id="SSF49879">
    <property type="entry name" value="SMAD/FHA domain"/>
    <property type="match status" value="1"/>
</dbReference>
<dbReference type="CDD" id="cd00060">
    <property type="entry name" value="FHA"/>
    <property type="match status" value="1"/>
</dbReference>
<dbReference type="InterPro" id="IPR050923">
    <property type="entry name" value="Cell_Proc_Reg/RNA_Proc"/>
</dbReference>
<dbReference type="InterPro" id="IPR008984">
    <property type="entry name" value="SMAD_FHA_dom_sf"/>
</dbReference>
<organism evidence="3 4">
    <name type="scientific">Actinomadura bangladeshensis</name>
    <dbReference type="NCBI Taxonomy" id="453573"/>
    <lineage>
        <taxon>Bacteria</taxon>
        <taxon>Bacillati</taxon>
        <taxon>Actinomycetota</taxon>
        <taxon>Actinomycetes</taxon>
        <taxon>Streptosporangiales</taxon>
        <taxon>Thermomonosporaceae</taxon>
        <taxon>Actinomadura</taxon>
    </lineage>
</organism>
<dbReference type="Proteomes" id="UP000295431">
    <property type="component" value="Unassembled WGS sequence"/>
</dbReference>
<dbReference type="RefSeq" id="WP_131939092.1">
    <property type="nucleotide sequence ID" value="NZ_BAAAMX010000013.1"/>
</dbReference>
<dbReference type="PANTHER" id="PTHR23308">
    <property type="entry name" value="NUCLEAR INHIBITOR OF PROTEIN PHOSPHATASE-1"/>
    <property type="match status" value="1"/>
</dbReference>
<dbReference type="SMART" id="SM00240">
    <property type="entry name" value="FHA"/>
    <property type="match status" value="1"/>
</dbReference>
<feature type="domain" description="FHA" evidence="2">
    <location>
        <begin position="106"/>
        <end position="155"/>
    </location>
</feature>
<comment type="caution">
    <text evidence="3">The sequence shown here is derived from an EMBL/GenBank/DDBJ whole genome shotgun (WGS) entry which is preliminary data.</text>
</comment>
<evidence type="ECO:0000256" key="1">
    <source>
        <dbReference type="ARBA" id="ARBA00022553"/>
    </source>
</evidence>
<name>A0A4R4P3R4_9ACTN</name>
<keyword evidence="4" id="KW-1185">Reference proteome</keyword>